<proteinExistence type="predicted"/>
<organism evidence="1 2">
    <name type="scientific">Danxiaibacter flavus</name>
    <dbReference type="NCBI Taxonomy" id="3049108"/>
    <lineage>
        <taxon>Bacteria</taxon>
        <taxon>Pseudomonadati</taxon>
        <taxon>Bacteroidota</taxon>
        <taxon>Chitinophagia</taxon>
        <taxon>Chitinophagales</taxon>
        <taxon>Chitinophagaceae</taxon>
        <taxon>Danxiaibacter</taxon>
    </lineage>
</organism>
<keyword evidence="2" id="KW-1185">Reference proteome</keyword>
<dbReference type="RefSeq" id="WP_369330755.1">
    <property type="nucleotide sequence ID" value="NZ_JAULBC010000006.1"/>
</dbReference>
<dbReference type="Proteomes" id="UP001560573">
    <property type="component" value="Unassembled WGS sequence"/>
</dbReference>
<name>A0ABV3ZHN2_9BACT</name>
<evidence type="ECO:0000313" key="2">
    <source>
        <dbReference type="Proteomes" id="UP001560573"/>
    </source>
</evidence>
<dbReference type="EMBL" id="JAULBC010000006">
    <property type="protein sequence ID" value="MEX6689348.1"/>
    <property type="molecule type" value="Genomic_DNA"/>
</dbReference>
<gene>
    <name evidence="1" type="ORF">QTN47_17700</name>
</gene>
<protein>
    <submittedName>
        <fullName evidence="1">Uncharacterized protein</fullName>
    </submittedName>
</protein>
<reference evidence="1 2" key="1">
    <citation type="submission" date="2023-07" db="EMBL/GenBank/DDBJ databases">
        <authorList>
            <person name="Lian W.-H."/>
        </authorList>
    </citation>
    <scope>NUCLEOTIDE SEQUENCE [LARGE SCALE GENOMIC DNA]</scope>
    <source>
        <strain evidence="1 2">SYSU DXS3180</strain>
    </source>
</reference>
<evidence type="ECO:0000313" key="1">
    <source>
        <dbReference type="EMBL" id="MEX6689348.1"/>
    </source>
</evidence>
<sequence length="177" mass="20045">MKQILSIITLVFSTVVAGQKTVKAISSISAYNAIEDLTIVNAIKALDLSGTYHISNGFAGFRLVLDSNGTFEKFGHDCYGNSKLDSGRWARQNRSTLVVHSGKASEIYDILKFDSYYFLILQTERQKFIKDFLVTKAKFKNAKPITIDNKKYTVDFMIGYMLIEKYYAKELEDFTGT</sequence>
<comment type="caution">
    <text evidence="1">The sequence shown here is derived from an EMBL/GenBank/DDBJ whole genome shotgun (WGS) entry which is preliminary data.</text>
</comment>
<accession>A0ABV3ZHN2</accession>